<gene>
    <name evidence="1" type="ORF">EZS28_011358</name>
</gene>
<dbReference type="Proteomes" id="UP000324800">
    <property type="component" value="Unassembled WGS sequence"/>
</dbReference>
<accession>A0A5J4WFI8</accession>
<reference evidence="1 2" key="1">
    <citation type="submission" date="2019-03" db="EMBL/GenBank/DDBJ databases">
        <title>Single cell metagenomics reveals metabolic interactions within the superorganism composed of flagellate Streblomastix strix and complex community of Bacteroidetes bacteria on its surface.</title>
        <authorList>
            <person name="Treitli S.C."/>
            <person name="Kolisko M."/>
            <person name="Husnik F."/>
            <person name="Keeling P."/>
            <person name="Hampl V."/>
        </authorList>
    </citation>
    <scope>NUCLEOTIDE SEQUENCE [LARGE SCALE GENOMIC DNA]</scope>
    <source>
        <strain evidence="1">ST1C</strain>
    </source>
</reference>
<organism evidence="1 2">
    <name type="scientific">Streblomastix strix</name>
    <dbReference type="NCBI Taxonomy" id="222440"/>
    <lineage>
        <taxon>Eukaryota</taxon>
        <taxon>Metamonada</taxon>
        <taxon>Preaxostyla</taxon>
        <taxon>Oxymonadida</taxon>
        <taxon>Streblomastigidae</taxon>
        <taxon>Streblomastix</taxon>
    </lineage>
</organism>
<comment type="caution">
    <text evidence="1">The sequence shown here is derived from an EMBL/GenBank/DDBJ whole genome shotgun (WGS) entry which is preliminary data.</text>
</comment>
<evidence type="ECO:0000313" key="2">
    <source>
        <dbReference type="Proteomes" id="UP000324800"/>
    </source>
</evidence>
<protein>
    <submittedName>
        <fullName evidence="1">Uncharacterized protein</fullName>
    </submittedName>
</protein>
<sequence length="184" mass="21885">MMLKNFLKFIENHLWDNKFRKLIFNPKIIHSLSVLSLYKLGTHLKEEEDGQRKDVRHWSRYCLWIIQFYGNEQDQTELFKIGYGRVISIAFCTAGGVGEEEDAEIFNGLFYFSRFLRQLHEGRARQPSLQQLPLLVRRTEEQMEEEGSNEELQAQIKINRYYGYIKKEANLAKAVILNHFIHKD</sequence>
<proteinExistence type="predicted"/>
<name>A0A5J4WFI8_9EUKA</name>
<dbReference type="AlphaFoldDB" id="A0A5J4WFI8"/>
<dbReference type="EMBL" id="SNRW01002335">
    <property type="protein sequence ID" value="KAA6393119.1"/>
    <property type="molecule type" value="Genomic_DNA"/>
</dbReference>
<evidence type="ECO:0000313" key="1">
    <source>
        <dbReference type="EMBL" id="KAA6393119.1"/>
    </source>
</evidence>